<feature type="transmembrane region" description="Helical" evidence="8">
    <location>
        <begin position="38"/>
        <end position="59"/>
    </location>
</feature>
<dbReference type="Proteomes" id="UP000016721">
    <property type="component" value="Unassembled WGS sequence"/>
</dbReference>
<dbReference type="RefSeq" id="WP_021801752.1">
    <property type="nucleotide sequence ID" value="NZ_KI273145.1"/>
</dbReference>
<dbReference type="AlphaFoldDB" id="U2PXC0"/>
<reference evidence="9 10" key="1">
    <citation type="journal article" date="2013" name="Genome Announc.">
        <title>Draft Genome Sequence of the Hydrogen- and Ethanol-Producing Bacterium Clostridium intestinale Strain URNW.</title>
        <authorList>
            <person name="Lal S."/>
            <person name="Ramachandran U."/>
            <person name="Zhang X."/>
            <person name="Sparling R."/>
            <person name="Levin D.B."/>
        </authorList>
    </citation>
    <scope>NUCLEOTIDE SEQUENCE [LARGE SCALE GENOMIC DNA]</scope>
    <source>
        <strain evidence="9 10">URNW</strain>
    </source>
</reference>
<comment type="caution">
    <text evidence="9">The sequence shown here is derived from an EMBL/GenBank/DDBJ whole genome shotgun (WGS) entry which is preliminary data.</text>
</comment>
<evidence type="ECO:0000256" key="1">
    <source>
        <dbReference type="ARBA" id="ARBA00004651"/>
    </source>
</evidence>
<evidence type="ECO:0000256" key="4">
    <source>
        <dbReference type="ARBA" id="ARBA00022475"/>
    </source>
</evidence>
<evidence type="ECO:0000256" key="6">
    <source>
        <dbReference type="ARBA" id="ARBA00022989"/>
    </source>
</evidence>
<evidence type="ECO:0000313" key="10">
    <source>
        <dbReference type="Proteomes" id="UP000016721"/>
    </source>
</evidence>
<keyword evidence="10" id="KW-1185">Reference proteome</keyword>
<keyword evidence="7 8" id="KW-0472">Membrane</keyword>
<dbReference type="PATRIC" id="fig|1294142.3.peg.1781"/>
<feature type="transmembrane region" description="Helical" evidence="8">
    <location>
        <begin position="80"/>
        <end position="103"/>
    </location>
</feature>
<dbReference type="STRING" id="1294142.CINTURNW_1749"/>
<feature type="transmembrane region" description="Helical" evidence="8">
    <location>
        <begin position="262"/>
        <end position="283"/>
    </location>
</feature>
<dbReference type="InterPro" id="IPR002549">
    <property type="entry name" value="AI-2E-like"/>
</dbReference>
<evidence type="ECO:0000256" key="7">
    <source>
        <dbReference type="ARBA" id="ARBA00023136"/>
    </source>
</evidence>
<comment type="similarity">
    <text evidence="2">Belongs to the autoinducer-2 exporter (AI-2E) (TC 2.A.86) family.</text>
</comment>
<dbReference type="Pfam" id="PF01594">
    <property type="entry name" value="AI-2E_transport"/>
    <property type="match status" value="1"/>
</dbReference>
<evidence type="ECO:0008006" key="11">
    <source>
        <dbReference type="Google" id="ProtNLM"/>
    </source>
</evidence>
<comment type="subcellular location">
    <subcellularLocation>
        <location evidence="1">Cell membrane</location>
        <topology evidence="1">Multi-pass membrane protein</topology>
    </subcellularLocation>
</comment>
<dbReference type="EMBL" id="APJA01000012">
    <property type="protein sequence ID" value="ERK31090.1"/>
    <property type="molecule type" value="Genomic_DNA"/>
</dbReference>
<feature type="transmembrane region" description="Helical" evidence="8">
    <location>
        <begin position="331"/>
        <end position="361"/>
    </location>
</feature>
<gene>
    <name evidence="9" type="ORF">CINTURNW_1749</name>
</gene>
<evidence type="ECO:0000256" key="2">
    <source>
        <dbReference type="ARBA" id="ARBA00009773"/>
    </source>
</evidence>
<keyword evidence="4" id="KW-1003">Cell membrane</keyword>
<evidence type="ECO:0000256" key="3">
    <source>
        <dbReference type="ARBA" id="ARBA00022448"/>
    </source>
</evidence>
<feature type="transmembrane region" description="Helical" evidence="8">
    <location>
        <begin position="236"/>
        <end position="256"/>
    </location>
</feature>
<dbReference type="eggNOG" id="COG0628">
    <property type="taxonomic scope" value="Bacteria"/>
</dbReference>
<dbReference type="PANTHER" id="PTHR21716:SF53">
    <property type="entry name" value="PERMEASE PERM-RELATED"/>
    <property type="match status" value="1"/>
</dbReference>
<sequence>MNFNKRNIMDIAKYLFLALFVVLVVKYSENIFSKIGNISSATVPLISGLAMAYVLNILMKKLEKIYFPKSKNEIINKSRRAVCIFLAILLIILILVIVALIVIPELVNAISVIITAIPKSVEDIINFIDTNSDKYEVIENTLTTMQIDINEISRGVMTFASSLLTGVLNSIILFASTMANSLVNFIISLVFAIYALANKEKLSYQIKKVMKAFLKNKSIEKINYVFHVINESFSNFIVGQCVEAVIIGGLCTAGMFVFRFPYAVTVGVFISVTALIPIVGAYLGAALGAFIILTVSPLKAILFLLYITILQQLENTLIYPKVVGSSIGLPGIWVFAAITIGAGLGGIVGMLLSVPVAATIYKLFVDKVNKRLIEQEMKKE</sequence>
<evidence type="ECO:0000256" key="8">
    <source>
        <dbReference type="SAM" id="Phobius"/>
    </source>
</evidence>
<dbReference type="HOGENOM" id="CLU_031275_2_0_9"/>
<protein>
    <recommendedName>
        <fullName evidence="11">Permease</fullName>
    </recommendedName>
</protein>
<proteinExistence type="inferred from homology"/>
<feature type="transmembrane region" description="Helical" evidence="8">
    <location>
        <begin position="171"/>
        <end position="197"/>
    </location>
</feature>
<evidence type="ECO:0000313" key="9">
    <source>
        <dbReference type="EMBL" id="ERK31090.1"/>
    </source>
</evidence>
<evidence type="ECO:0000256" key="5">
    <source>
        <dbReference type="ARBA" id="ARBA00022692"/>
    </source>
</evidence>
<dbReference type="PANTHER" id="PTHR21716">
    <property type="entry name" value="TRANSMEMBRANE PROTEIN"/>
    <property type="match status" value="1"/>
</dbReference>
<organism evidence="9 10">
    <name type="scientific">Clostridium intestinale URNW</name>
    <dbReference type="NCBI Taxonomy" id="1294142"/>
    <lineage>
        <taxon>Bacteria</taxon>
        <taxon>Bacillati</taxon>
        <taxon>Bacillota</taxon>
        <taxon>Clostridia</taxon>
        <taxon>Eubacteriales</taxon>
        <taxon>Clostridiaceae</taxon>
        <taxon>Clostridium</taxon>
    </lineage>
</organism>
<name>U2PXC0_9CLOT</name>
<keyword evidence="6 8" id="KW-1133">Transmembrane helix</keyword>
<keyword evidence="3" id="KW-0813">Transport</keyword>
<accession>U2PXC0</accession>
<feature type="transmembrane region" description="Helical" evidence="8">
    <location>
        <begin position="290"/>
        <end position="311"/>
    </location>
</feature>
<keyword evidence="5 8" id="KW-0812">Transmembrane</keyword>
<dbReference type="GO" id="GO:0005886">
    <property type="term" value="C:plasma membrane"/>
    <property type="evidence" value="ECO:0007669"/>
    <property type="project" value="UniProtKB-SubCell"/>
</dbReference>
<dbReference type="GO" id="GO:0055085">
    <property type="term" value="P:transmembrane transport"/>
    <property type="evidence" value="ECO:0007669"/>
    <property type="project" value="TreeGrafter"/>
</dbReference>